<protein>
    <submittedName>
        <fullName evidence="1">Uncharacterized protein</fullName>
    </submittedName>
</protein>
<sequence>MDFFVWGFLKNKVYETLPENAEALKNRIQNACAEISPLILQRVRENFMRRVALCLEENGGHIEHLL</sequence>
<dbReference type="Gene3D" id="3.30.420.10">
    <property type="entry name" value="Ribonuclease H-like superfamily/Ribonuclease H"/>
    <property type="match status" value="1"/>
</dbReference>
<keyword evidence="2" id="KW-1185">Reference proteome</keyword>
<dbReference type="InterPro" id="IPR036397">
    <property type="entry name" value="RNaseH_sf"/>
</dbReference>
<dbReference type="PANTHER" id="PTHR47326">
    <property type="entry name" value="TRANSPOSABLE ELEMENT TC3 TRANSPOSASE-LIKE PROTEIN"/>
    <property type="match status" value="1"/>
</dbReference>
<reference evidence="1" key="1">
    <citation type="submission" date="2024-04" db="EMBL/GenBank/DDBJ databases">
        <authorList>
            <consortium name="Molecular Ecology Group"/>
        </authorList>
    </citation>
    <scope>NUCLEOTIDE SEQUENCE</scope>
</reference>
<name>A0AAV2NPL4_9HYME</name>
<dbReference type="EMBL" id="OZ034826">
    <property type="protein sequence ID" value="CAL1680971.1"/>
    <property type="molecule type" value="Genomic_DNA"/>
</dbReference>
<dbReference type="Proteomes" id="UP001497644">
    <property type="component" value="Chromosome 3"/>
</dbReference>
<gene>
    <name evidence="1" type="ORF">LPLAT_LOCUS7138</name>
</gene>
<dbReference type="AlphaFoldDB" id="A0AAV2NPL4"/>
<organism evidence="1 2">
    <name type="scientific">Lasius platythorax</name>
    <dbReference type="NCBI Taxonomy" id="488582"/>
    <lineage>
        <taxon>Eukaryota</taxon>
        <taxon>Metazoa</taxon>
        <taxon>Ecdysozoa</taxon>
        <taxon>Arthropoda</taxon>
        <taxon>Hexapoda</taxon>
        <taxon>Insecta</taxon>
        <taxon>Pterygota</taxon>
        <taxon>Neoptera</taxon>
        <taxon>Endopterygota</taxon>
        <taxon>Hymenoptera</taxon>
        <taxon>Apocrita</taxon>
        <taxon>Aculeata</taxon>
        <taxon>Formicoidea</taxon>
        <taxon>Formicidae</taxon>
        <taxon>Formicinae</taxon>
        <taxon>Lasius</taxon>
        <taxon>Lasius</taxon>
    </lineage>
</organism>
<evidence type="ECO:0000313" key="1">
    <source>
        <dbReference type="EMBL" id="CAL1680971.1"/>
    </source>
</evidence>
<dbReference type="GO" id="GO:0003676">
    <property type="term" value="F:nucleic acid binding"/>
    <property type="evidence" value="ECO:0007669"/>
    <property type="project" value="InterPro"/>
</dbReference>
<dbReference type="PANTHER" id="PTHR47326:SF1">
    <property type="entry name" value="HTH PSQ-TYPE DOMAIN-CONTAINING PROTEIN"/>
    <property type="match status" value="1"/>
</dbReference>
<accession>A0AAV2NPL4</accession>
<evidence type="ECO:0000313" key="2">
    <source>
        <dbReference type="Proteomes" id="UP001497644"/>
    </source>
</evidence>
<proteinExistence type="predicted"/>